<dbReference type="OrthoDB" id="10530718at2759"/>
<dbReference type="AlphaFoldDB" id="A0A317V589"/>
<dbReference type="VEuPathDB" id="FungiDB:BO70DRAFT_153791"/>
<dbReference type="GeneID" id="37060470"/>
<protein>
    <submittedName>
        <fullName evidence="1">Uncharacterized protein</fullName>
    </submittedName>
</protein>
<dbReference type="RefSeq" id="XP_025395260.1">
    <property type="nucleotide sequence ID" value="XM_025538233.1"/>
</dbReference>
<dbReference type="EMBL" id="MSFL01000036">
    <property type="protein sequence ID" value="PWY68451.1"/>
    <property type="molecule type" value="Genomic_DNA"/>
</dbReference>
<evidence type="ECO:0000313" key="1">
    <source>
        <dbReference type="EMBL" id="PWY68451.1"/>
    </source>
</evidence>
<evidence type="ECO:0000313" key="2">
    <source>
        <dbReference type="Proteomes" id="UP000247233"/>
    </source>
</evidence>
<organism evidence="1 2">
    <name type="scientific">Aspergillus heteromorphus CBS 117.55</name>
    <dbReference type="NCBI Taxonomy" id="1448321"/>
    <lineage>
        <taxon>Eukaryota</taxon>
        <taxon>Fungi</taxon>
        <taxon>Dikarya</taxon>
        <taxon>Ascomycota</taxon>
        <taxon>Pezizomycotina</taxon>
        <taxon>Eurotiomycetes</taxon>
        <taxon>Eurotiomycetidae</taxon>
        <taxon>Eurotiales</taxon>
        <taxon>Aspergillaceae</taxon>
        <taxon>Aspergillus</taxon>
        <taxon>Aspergillus subgen. Circumdati</taxon>
    </lineage>
</organism>
<accession>A0A317V589</accession>
<proteinExistence type="predicted"/>
<reference evidence="1 2" key="1">
    <citation type="submission" date="2016-12" db="EMBL/GenBank/DDBJ databases">
        <title>The genomes of Aspergillus section Nigri reveals drivers in fungal speciation.</title>
        <authorList>
            <consortium name="DOE Joint Genome Institute"/>
            <person name="Vesth T.C."/>
            <person name="Nybo J."/>
            <person name="Theobald S."/>
            <person name="Brandl J."/>
            <person name="Frisvad J.C."/>
            <person name="Nielsen K.F."/>
            <person name="Lyhne E.K."/>
            <person name="Kogle M.E."/>
            <person name="Kuo A."/>
            <person name="Riley R."/>
            <person name="Clum A."/>
            <person name="Nolan M."/>
            <person name="Lipzen A."/>
            <person name="Salamov A."/>
            <person name="Henrissat B."/>
            <person name="Wiebenga A."/>
            <person name="De Vries R.P."/>
            <person name="Grigoriev I.V."/>
            <person name="Mortensen U.H."/>
            <person name="Andersen M.R."/>
            <person name="Baker S.E."/>
        </authorList>
    </citation>
    <scope>NUCLEOTIDE SEQUENCE [LARGE SCALE GENOMIC DNA]</scope>
    <source>
        <strain evidence="1 2">CBS 117.55</strain>
    </source>
</reference>
<sequence>MRFQVPEKGTRRFANAGRCMPVILDGHAMLECWNIGEKAGGTCRAPLQRGSPLGATYRWRTLHFDGNSGCEYHSLHVPADRLEYNNCHSTAYTRSSNRHVNGSTRQNQYNLLEMPRQSLSDYTAARFIFMSRRMFHGCYCLPCNATRILACCHFPA</sequence>
<dbReference type="Proteomes" id="UP000247233">
    <property type="component" value="Unassembled WGS sequence"/>
</dbReference>
<comment type="caution">
    <text evidence="1">The sequence shown here is derived from an EMBL/GenBank/DDBJ whole genome shotgun (WGS) entry which is preliminary data.</text>
</comment>
<gene>
    <name evidence="1" type="ORF">BO70DRAFT_153791</name>
</gene>
<keyword evidence="2" id="KW-1185">Reference proteome</keyword>
<name>A0A317V589_9EURO</name>